<dbReference type="EMBL" id="CH933806">
    <property type="protein sequence ID" value="KRG02371.1"/>
    <property type="molecule type" value="Genomic_DNA"/>
</dbReference>
<dbReference type="InterPro" id="IPR026854">
    <property type="entry name" value="VPS13_N"/>
</dbReference>
<gene>
    <name evidence="4" type="primary">Dmoj\GI10796</name>
    <name evidence="4" type="ORF">Dmoj_GI10796</name>
</gene>
<evidence type="ECO:0000256" key="1">
    <source>
        <dbReference type="ARBA" id="ARBA00022448"/>
    </source>
</evidence>
<evidence type="ECO:0000313" key="5">
    <source>
        <dbReference type="Proteomes" id="UP000009192"/>
    </source>
</evidence>
<feature type="compositionally biased region" description="Basic and acidic residues" evidence="2">
    <location>
        <begin position="101"/>
        <end position="117"/>
    </location>
</feature>
<sequence length="536" mass="60838">MFKLESYITPILLNYVAKYVKNIRDEDAQVSLWEGEASFHNLDLRLDVLEEELNLPIELVSGHIHELSIQVPWTKLTSEPVRIEINTIEFVAKLPNEESKQRRASLLEEQRRKRNSVEGEEPQQQAGTPTPSGVVNKIINNINLQCHNIILKYVDDDIVVSMNVQYLNFSAADENWQPAMVDVHPVNVYLRKLLQISDLTICLDKRNTAGRIEVCQEPILYRCTLELRVLLKHNANTVSTSSTKRIGVFTKSLDINVSSLQLPMVMKLVKLLLELKPSEPAEEENIFNLEQPVASTSGASAGAAPTSEATGSMFWRAWNLLPSFEGNNANSEELIGHALDIGVYAEEFNFQLKNSELINDQAMGGLKRIRYTPIVRLSLGGIYYERSQLKENDWTNVRAGLSSICMEPLGIYRSDDPIDRNLVSTKEHKNARAFVDKSLFDDQYKFADRVWCGHNHDDYFARHTDEYMLFRSPVLAFDVVECRAPKPAKNQKTPEAPLRDLGLRMKYRVLSAGIAFHFSQSFVQNPQSEKSATAAR</sequence>
<dbReference type="InterPro" id="IPR039782">
    <property type="entry name" value="VPS13B"/>
</dbReference>
<dbReference type="OrthoDB" id="445152at2759"/>
<keyword evidence="1" id="KW-0813">Transport</keyword>
<feature type="domain" description="Chorein N-terminal" evidence="3">
    <location>
        <begin position="4"/>
        <end position="208"/>
    </location>
</feature>
<feature type="compositionally biased region" description="Polar residues" evidence="2">
    <location>
        <begin position="122"/>
        <end position="132"/>
    </location>
</feature>
<name>A0A0Q9XFP2_DROMO</name>
<accession>A0A0Q9XFP2</accession>
<reference evidence="4 5" key="1">
    <citation type="journal article" date="2007" name="Nature">
        <title>Evolution of genes and genomes on the Drosophila phylogeny.</title>
        <authorList>
            <consortium name="Drosophila 12 Genomes Consortium"/>
            <person name="Clark A.G."/>
            <person name="Eisen M.B."/>
            <person name="Smith D.R."/>
            <person name="Bergman C.M."/>
            <person name="Oliver B."/>
            <person name="Markow T.A."/>
            <person name="Kaufman T.C."/>
            <person name="Kellis M."/>
            <person name="Gelbart W."/>
            <person name="Iyer V.N."/>
            <person name="Pollard D.A."/>
            <person name="Sackton T.B."/>
            <person name="Larracuente A.M."/>
            <person name="Singh N.D."/>
            <person name="Abad J.P."/>
            <person name="Abt D.N."/>
            <person name="Adryan B."/>
            <person name="Aguade M."/>
            <person name="Akashi H."/>
            <person name="Anderson W.W."/>
            <person name="Aquadro C.F."/>
            <person name="Ardell D.H."/>
            <person name="Arguello R."/>
            <person name="Artieri C.G."/>
            <person name="Barbash D.A."/>
            <person name="Barker D."/>
            <person name="Barsanti P."/>
            <person name="Batterham P."/>
            <person name="Batzoglou S."/>
            <person name="Begun D."/>
            <person name="Bhutkar A."/>
            <person name="Blanco E."/>
            <person name="Bosak S.A."/>
            <person name="Bradley R.K."/>
            <person name="Brand A.D."/>
            <person name="Brent M.R."/>
            <person name="Brooks A.N."/>
            <person name="Brown R.H."/>
            <person name="Butlin R.K."/>
            <person name="Caggese C."/>
            <person name="Calvi B.R."/>
            <person name="Bernardo de Carvalho A."/>
            <person name="Caspi A."/>
            <person name="Castrezana S."/>
            <person name="Celniker S.E."/>
            <person name="Chang J.L."/>
            <person name="Chapple C."/>
            <person name="Chatterji S."/>
            <person name="Chinwalla A."/>
            <person name="Civetta A."/>
            <person name="Clifton S.W."/>
            <person name="Comeron J.M."/>
            <person name="Costello J.C."/>
            <person name="Coyne J.A."/>
            <person name="Daub J."/>
            <person name="David R.G."/>
            <person name="Delcher A.L."/>
            <person name="Delehaunty K."/>
            <person name="Do C.B."/>
            <person name="Ebling H."/>
            <person name="Edwards K."/>
            <person name="Eickbush T."/>
            <person name="Evans J.D."/>
            <person name="Filipski A."/>
            <person name="Findeiss S."/>
            <person name="Freyhult E."/>
            <person name="Fulton L."/>
            <person name="Fulton R."/>
            <person name="Garcia A.C."/>
            <person name="Gardiner A."/>
            <person name="Garfield D.A."/>
            <person name="Garvin B.E."/>
            <person name="Gibson G."/>
            <person name="Gilbert D."/>
            <person name="Gnerre S."/>
            <person name="Godfrey J."/>
            <person name="Good R."/>
            <person name="Gotea V."/>
            <person name="Gravely B."/>
            <person name="Greenberg A.J."/>
            <person name="Griffiths-Jones S."/>
            <person name="Gross S."/>
            <person name="Guigo R."/>
            <person name="Gustafson E.A."/>
            <person name="Haerty W."/>
            <person name="Hahn M.W."/>
            <person name="Halligan D.L."/>
            <person name="Halpern A.L."/>
            <person name="Halter G.M."/>
            <person name="Han M.V."/>
            <person name="Heger A."/>
            <person name="Hillier L."/>
            <person name="Hinrichs A.S."/>
            <person name="Holmes I."/>
            <person name="Hoskins R.A."/>
            <person name="Hubisz M.J."/>
            <person name="Hultmark D."/>
            <person name="Huntley M.A."/>
            <person name="Jaffe D.B."/>
            <person name="Jagadeeshan S."/>
            <person name="Jeck W.R."/>
            <person name="Johnson J."/>
            <person name="Jones C.D."/>
            <person name="Jordan W.C."/>
            <person name="Karpen G.H."/>
            <person name="Kataoka E."/>
            <person name="Keightley P.D."/>
            <person name="Kheradpour P."/>
            <person name="Kirkness E.F."/>
            <person name="Koerich L.B."/>
            <person name="Kristiansen K."/>
            <person name="Kudrna D."/>
            <person name="Kulathinal R.J."/>
            <person name="Kumar S."/>
            <person name="Kwok R."/>
            <person name="Lander E."/>
            <person name="Langley C.H."/>
            <person name="Lapoint R."/>
            <person name="Lazzaro B.P."/>
            <person name="Lee S.J."/>
            <person name="Levesque L."/>
            <person name="Li R."/>
            <person name="Lin C.F."/>
            <person name="Lin M.F."/>
            <person name="Lindblad-Toh K."/>
            <person name="Llopart A."/>
            <person name="Long M."/>
            <person name="Low L."/>
            <person name="Lozovsky E."/>
            <person name="Lu J."/>
            <person name="Luo M."/>
            <person name="Machado C.A."/>
            <person name="Makalowski W."/>
            <person name="Marzo M."/>
            <person name="Matsuda M."/>
            <person name="Matzkin L."/>
            <person name="McAllister B."/>
            <person name="McBride C.S."/>
            <person name="McKernan B."/>
            <person name="McKernan K."/>
            <person name="Mendez-Lago M."/>
            <person name="Minx P."/>
            <person name="Mollenhauer M.U."/>
            <person name="Montooth K."/>
            <person name="Mount S.M."/>
            <person name="Mu X."/>
            <person name="Myers E."/>
            <person name="Negre B."/>
            <person name="Newfeld S."/>
            <person name="Nielsen R."/>
            <person name="Noor M.A."/>
            <person name="O'Grady P."/>
            <person name="Pachter L."/>
            <person name="Papaceit M."/>
            <person name="Parisi M.J."/>
            <person name="Parisi M."/>
            <person name="Parts L."/>
            <person name="Pedersen J.S."/>
            <person name="Pesole G."/>
            <person name="Phillippy A.M."/>
            <person name="Ponting C.P."/>
            <person name="Pop M."/>
            <person name="Porcelli D."/>
            <person name="Powell J.R."/>
            <person name="Prohaska S."/>
            <person name="Pruitt K."/>
            <person name="Puig M."/>
            <person name="Quesneville H."/>
            <person name="Ram K.R."/>
            <person name="Rand D."/>
            <person name="Rasmussen M.D."/>
            <person name="Reed L.K."/>
            <person name="Reenan R."/>
            <person name="Reily A."/>
            <person name="Remington K.A."/>
            <person name="Rieger T.T."/>
            <person name="Ritchie M.G."/>
            <person name="Robin C."/>
            <person name="Rogers Y.H."/>
            <person name="Rohde C."/>
            <person name="Rozas J."/>
            <person name="Rubenfield M.J."/>
            <person name="Ruiz A."/>
            <person name="Russo S."/>
            <person name="Salzberg S.L."/>
            <person name="Sanchez-Gracia A."/>
            <person name="Saranga D.J."/>
            <person name="Sato H."/>
            <person name="Schaeffer S.W."/>
            <person name="Schatz M.C."/>
            <person name="Schlenke T."/>
            <person name="Schwartz R."/>
            <person name="Segarra C."/>
            <person name="Singh R.S."/>
            <person name="Sirot L."/>
            <person name="Sirota M."/>
            <person name="Sisneros N.B."/>
            <person name="Smith C.D."/>
            <person name="Smith T.F."/>
            <person name="Spieth J."/>
            <person name="Stage D.E."/>
            <person name="Stark A."/>
            <person name="Stephan W."/>
            <person name="Strausberg R.L."/>
            <person name="Strempel S."/>
            <person name="Sturgill D."/>
            <person name="Sutton G."/>
            <person name="Sutton G.G."/>
            <person name="Tao W."/>
            <person name="Teichmann S."/>
            <person name="Tobari Y.N."/>
            <person name="Tomimura Y."/>
            <person name="Tsolas J.M."/>
            <person name="Valente V.L."/>
            <person name="Venter E."/>
            <person name="Venter J.C."/>
            <person name="Vicario S."/>
            <person name="Vieira F.G."/>
            <person name="Vilella A.J."/>
            <person name="Villasante A."/>
            <person name="Walenz B."/>
            <person name="Wang J."/>
            <person name="Wasserman M."/>
            <person name="Watts T."/>
            <person name="Wilson D."/>
            <person name="Wilson R.K."/>
            <person name="Wing R.A."/>
            <person name="Wolfner M.F."/>
            <person name="Wong A."/>
            <person name="Wong G.K."/>
            <person name="Wu C.I."/>
            <person name="Wu G."/>
            <person name="Yamamoto D."/>
            <person name="Yang H.P."/>
            <person name="Yang S.P."/>
            <person name="Yorke J.A."/>
            <person name="Yoshida K."/>
            <person name="Zdobnov E."/>
            <person name="Zhang P."/>
            <person name="Zhang Y."/>
            <person name="Zimin A.V."/>
            <person name="Baldwin J."/>
            <person name="Abdouelleil A."/>
            <person name="Abdulkadir J."/>
            <person name="Abebe A."/>
            <person name="Abera B."/>
            <person name="Abreu J."/>
            <person name="Acer S.C."/>
            <person name="Aftuck L."/>
            <person name="Alexander A."/>
            <person name="An P."/>
            <person name="Anderson E."/>
            <person name="Anderson S."/>
            <person name="Arachi H."/>
            <person name="Azer M."/>
            <person name="Bachantsang P."/>
            <person name="Barry A."/>
            <person name="Bayul T."/>
            <person name="Berlin A."/>
            <person name="Bessette D."/>
            <person name="Bloom T."/>
            <person name="Blye J."/>
            <person name="Boguslavskiy L."/>
            <person name="Bonnet C."/>
            <person name="Boukhgalter B."/>
            <person name="Bourzgui I."/>
            <person name="Brown A."/>
            <person name="Cahill P."/>
            <person name="Channer S."/>
            <person name="Cheshatsang Y."/>
            <person name="Chuda L."/>
            <person name="Citroen M."/>
            <person name="Collymore A."/>
            <person name="Cooke P."/>
            <person name="Costello M."/>
            <person name="D'Aco K."/>
            <person name="Daza R."/>
            <person name="De Haan G."/>
            <person name="DeGray S."/>
            <person name="DeMaso C."/>
            <person name="Dhargay N."/>
            <person name="Dooley K."/>
            <person name="Dooley E."/>
            <person name="Doricent M."/>
            <person name="Dorje P."/>
            <person name="Dorjee K."/>
            <person name="Dupes A."/>
            <person name="Elong R."/>
            <person name="Falk J."/>
            <person name="Farina A."/>
            <person name="Faro S."/>
            <person name="Ferguson D."/>
            <person name="Fisher S."/>
            <person name="Foley C.D."/>
            <person name="Franke A."/>
            <person name="Friedrich D."/>
            <person name="Gadbois L."/>
            <person name="Gearin G."/>
            <person name="Gearin C.R."/>
            <person name="Giannoukos G."/>
            <person name="Goode T."/>
            <person name="Graham J."/>
            <person name="Grandbois E."/>
            <person name="Grewal S."/>
            <person name="Gyaltsen K."/>
            <person name="Hafez N."/>
            <person name="Hagos B."/>
            <person name="Hall J."/>
            <person name="Henson C."/>
            <person name="Hollinger A."/>
            <person name="Honan T."/>
            <person name="Huard M.D."/>
            <person name="Hughes L."/>
            <person name="Hurhula B."/>
            <person name="Husby M.E."/>
            <person name="Kamat A."/>
            <person name="Kanga B."/>
            <person name="Kashin S."/>
            <person name="Khazanovich D."/>
            <person name="Kisner P."/>
            <person name="Lance K."/>
            <person name="Lara M."/>
            <person name="Lee W."/>
            <person name="Lennon N."/>
            <person name="Letendre F."/>
            <person name="LeVine R."/>
            <person name="Lipovsky A."/>
            <person name="Liu X."/>
            <person name="Liu J."/>
            <person name="Liu S."/>
            <person name="Lokyitsang T."/>
            <person name="Lokyitsang Y."/>
            <person name="Lubonja R."/>
            <person name="Lui A."/>
            <person name="MacDonald P."/>
            <person name="Magnisalis V."/>
            <person name="Maru K."/>
            <person name="Matthews C."/>
            <person name="McCusker W."/>
            <person name="McDonough S."/>
            <person name="Mehta T."/>
            <person name="Meldrim J."/>
            <person name="Meneus L."/>
            <person name="Mihai O."/>
            <person name="Mihalev A."/>
            <person name="Mihova T."/>
            <person name="Mittelman R."/>
            <person name="Mlenga V."/>
            <person name="Montmayeur A."/>
            <person name="Mulrain L."/>
            <person name="Navidi A."/>
            <person name="Naylor J."/>
            <person name="Negash T."/>
            <person name="Nguyen T."/>
            <person name="Nguyen N."/>
            <person name="Nicol R."/>
            <person name="Norbu C."/>
            <person name="Norbu N."/>
            <person name="Novod N."/>
            <person name="O'Neill B."/>
            <person name="Osman S."/>
            <person name="Markiewicz E."/>
            <person name="Oyono O.L."/>
            <person name="Patti C."/>
            <person name="Phunkhang P."/>
            <person name="Pierre F."/>
            <person name="Priest M."/>
            <person name="Raghuraman S."/>
            <person name="Rege F."/>
            <person name="Reyes R."/>
            <person name="Rise C."/>
            <person name="Rogov P."/>
            <person name="Ross K."/>
            <person name="Ryan E."/>
            <person name="Settipalli S."/>
            <person name="Shea T."/>
            <person name="Sherpa N."/>
            <person name="Shi L."/>
            <person name="Shih D."/>
            <person name="Sparrow T."/>
            <person name="Spaulding J."/>
            <person name="Stalker J."/>
            <person name="Stange-Thomann N."/>
            <person name="Stavropoulos S."/>
            <person name="Stone C."/>
            <person name="Strader C."/>
            <person name="Tesfaye S."/>
            <person name="Thomson T."/>
            <person name="Thoulutsang Y."/>
            <person name="Thoulutsang D."/>
            <person name="Topham K."/>
            <person name="Topping I."/>
            <person name="Tsamla T."/>
            <person name="Vassiliev H."/>
            <person name="Vo A."/>
            <person name="Wangchuk T."/>
            <person name="Wangdi T."/>
            <person name="Weiand M."/>
            <person name="Wilkinson J."/>
            <person name="Wilson A."/>
            <person name="Yadav S."/>
            <person name="Young G."/>
            <person name="Yu Q."/>
            <person name="Zembek L."/>
            <person name="Zhong D."/>
            <person name="Zimmer A."/>
            <person name="Zwirko Z."/>
            <person name="Jaffe D.B."/>
            <person name="Alvarez P."/>
            <person name="Brockman W."/>
            <person name="Butler J."/>
            <person name="Chin C."/>
            <person name="Gnerre S."/>
            <person name="Grabherr M."/>
            <person name="Kleber M."/>
            <person name="Mauceli E."/>
            <person name="MacCallum I."/>
        </authorList>
    </citation>
    <scope>NUCLEOTIDE SEQUENCE [LARGE SCALE GENOMIC DNA]</scope>
    <source>
        <strain evidence="5">Tucson 15081-1352.22</strain>
    </source>
</reference>
<protein>
    <submittedName>
        <fullName evidence="4">Uncharacterized protein, isoform C</fullName>
    </submittedName>
</protein>
<dbReference type="Proteomes" id="UP000009192">
    <property type="component" value="Unassembled WGS sequence"/>
</dbReference>
<organism evidence="4 5">
    <name type="scientific">Drosophila mojavensis</name>
    <name type="common">Fruit fly</name>
    <dbReference type="NCBI Taxonomy" id="7230"/>
    <lineage>
        <taxon>Eukaryota</taxon>
        <taxon>Metazoa</taxon>
        <taxon>Ecdysozoa</taxon>
        <taxon>Arthropoda</taxon>
        <taxon>Hexapoda</taxon>
        <taxon>Insecta</taxon>
        <taxon>Pterygota</taxon>
        <taxon>Neoptera</taxon>
        <taxon>Endopterygota</taxon>
        <taxon>Diptera</taxon>
        <taxon>Brachycera</taxon>
        <taxon>Muscomorpha</taxon>
        <taxon>Ephydroidea</taxon>
        <taxon>Drosophilidae</taxon>
        <taxon>Drosophila</taxon>
    </lineage>
</organism>
<proteinExistence type="predicted"/>
<dbReference type="PANTHER" id="PTHR12517:SF0">
    <property type="entry name" value="INTERMEMBRANE LIPID TRANSFER PROTEIN VPS13B"/>
    <property type="match status" value="1"/>
</dbReference>
<dbReference type="AlphaFoldDB" id="A0A0Q9XFP2"/>
<evidence type="ECO:0000313" key="4">
    <source>
        <dbReference type="EMBL" id="KRG02371.1"/>
    </source>
</evidence>
<dbReference type="PANTHER" id="PTHR12517">
    <property type="entry name" value="VACUOLAR PROTEIN SORTING-ASSOCIATED PROTEIN 13B"/>
    <property type="match status" value="1"/>
</dbReference>
<dbReference type="Pfam" id="PF12624">
    <property type="entry name" value="VPS13_N"/>
    <property type="match status" value="1"/>
</dbReference>
<keyword evidence="5" id="KW-1185">Reference proteome</keyword>
<evidence type="ECO:0000259" key="3">
    <source>
        <dbReference type="Pfam" id="PF12624"/>
    </source>
</evidence>
<evidence type="ECO:0000256" key="2">
    <source>
        <dbReference type="SAM" id="MobiDB-lite"/>
    </source>
</evidence>
<feature type="region of interest" description="Disordered" evidence="2">
    <location>
        <begin position="101"/>
        <end position="132"/>
    </location>
</feature>